<dbReference type="InterPro" id="IPR010432">
    <property type="entry name" value="RDD"/>
</dbReference>
<reference evidence="9" key="1">
    <citation type="journal article" date="2019" name="Int. J. Syst. Evol. Microbiol.">
        <title>The Global Catalogue of Microorganisms (GCM) 10K type strain sequencing project: providing services to taxonomists for standard genome sequencing and annotation.</title>
        <authorList>
            <consortium name="The Broad Institute Genomics Platform"/>
            <consortium name="The Broad Institute Genome Sequencing Center for Infectious Disease"/>
            <person name="Wu L."/>
            <person name="Ma J."/>
        </authorList>
    </citation>
    <scope>NUCLEOTIDE SEQUENCE [LARGE SCALE GENOMIC DNA]</scope>
    <source>
        <strain evidence="9">JCM 18423</strain>
    </source>
</reference>
<evidence type="ECO:0000256" key="5">
    <source>
        <dbReference type="ARBA" id="ARBA00023136"/>
    </source>
</evidence>
<evidence type="ECO:0000313" key="8">
    <source>
        <dbReference type="EMBL" id="GAA5086579.1"/>
    </source>
</evidence>
<evidence type="ECO:0000256" key="3">
    <source>
        <dbReference type="ARBA" id="ARBA00022692"/>
    </source>
</evidence>
<protein>
    <submittedName>
        <fullName evidence="8">RDD family protein</fullName>
    </submittedName>
</protein>
<dbReference type="PANTHER" id="PTHR36115">
    <property type="entry name" value="PROLINE-RICH ANTIGEN HOMOLOG-RELATED"/>
    <property type="match status" value="1"/>
</dbReference>
<evidence type="ECO:0000256" key="4">
    <source>
        <dbReference type="ARBA" id="ARBA00022989"/>
    </source>
</evidence>
<sequence>MSAEASFSLPTPSRWRRFSCMMYEGVLLFGLIFGVLLVFDYLTQSRHALHLRAARQVILFMAIGLYFLLAWRRTGQTLPMKTWHLRLQMPDGTKPSWFQALYRYVLMWILPLLFALAVKIMAAYTGYYSTNLLIVFAPFTIFIWTWFDKDQQFLHDRIAGTRIVDIRPHLQP</sequence>
<comment type="caution">
    <text evidence="8">The sequence shown here is derived from an EMBL/GenBank/DDBJ whole genome shotgun (WGS) entry which is preliminary data.</text>
</comment>
<feature type="transmembrane region" description="Helical" evidence="6">
    <location>
        <begin position="128"/>
        <end position="147"/>
    </location>
</feature>
<organism evidence="8 9">
    <name type="scientific">Paenalcaligenes hermetiae</name>
    <dbReference type="NCBI Taxonomy" id="1157987"/>
    <lineage>
        <taxon>Bacteria</taxon>
        <taxon>Pseudomonadati</taxon>
        <taxon>Pseudomonadota</taxon>
        <taxon>Betaproteobacteria</taxon>
        <taxon>Burkholderiales</taxon>
        <taxon>Alcaligenaceae</taxon>
        <taxon>Paenalcaligenes</taxon>
    </lineage>
</organism>
<keyword evidence="4 6" id="KW-1133">Transmembrane helix</keyword>
<dbReference type="RefSeq" id="WP_345369544.1">
    <property type="nucleotide sequence ID" value="NZ_BAABKD010000002.1"/>
</dbReference>
<comment type="subcellular location">
    <subcellularLocation>
        <location evidence="1">Cell membrane</location>
        <topology evidence="1">Multi-pass membrane protein</topology>
    </subcellularLocation>
</comment>
<evidence type="ECO:0000256" key="6">
    <source>
        <dbReference type="SAM" id="Phobius"/>
    </source>
</evidence>
<evidence type="ECO:0000256" key="1">
    <source>
        <dbReference type="ARBA" id="ARBA00004651"/>
    </source>
</evidence>
<evidence type="ECO:0000259" key="7">
    <source>
        <dbReference type="Pfam" id="PF06271"/>
    </source>
</evidence>
<keyword evidence="9" id="KW-1185">Reference proteome</keyword>
<feature type="transmembrane region" description="Helical" evidence="6">
    <location>
        <begin position="101"/>
        <end position="122"/>
    </location>
</feature>
<name>A0ABP9LX73_9BURK</name>
<dbReference type="PANTHER" id="PTHR36115:SF10">
    <property type="entry name" value="RDD DOMAIN-CONTAINING PROTEIN"/>
    <property type="match status" value="1"/>
</dbReference>
<keyword evidence="2" id="KW-1003">Cell membrane</keyword>
<gene>
    <name evidence="8" type="ORF">GCM10023337_06350</name>
</gene>
<dbReference type="InterPro" id="IPR051791">
    <property type="entry name" value="Pra-immunoreactive"/>
</dbReference>
<dbReference type="Proteomes" id="UP001500227">
    <property type="component" value="Unassembled WGS sequence"/>
</dbReference>
<keyword evidence="3 6" id="KW-0812">Transmembrane</keyword>
<dbReference type="EMBL" id="BAABKD010000002">
    <property type="protein sequence ID" value="GAA5086579.1"/>
    <property type="molecule type" value="Genomic_DNA"/>
</dbReference>
<feature type="transmembrane region" description="Helical" evidence="6">
    <location>
        <begin position="53"/>
        <end position="71"/>
    </location>
</feature>
<dbReference type="Pfam" id="PF06271">
    <property type="entry name" value="RDD"/>
    <property type="match status" value="1"/>
</dbReference>
<proteinExistence type="predicted"/>
<keyword evidence="5 6" id="KW-0472">Membrane</keyword>
<feature type="domain" description="RDD" evidence="7">
    <location>
        <begin position="12"/>
        <end position="160"/>
    </location>
</feature>
<accession>A0ABP9LX73</accession>
<evidence type="ECO:0000313" key="9">
    <source>
        <dbReference type="Proteomes" id="UP001500227"/>
    </source>
</evidence>
<evidence type="ECO:0000256" key="2">
    <source>
        <dbReference type="ARBA" id="ARBA00022475"/>
    </source>
</evidence>
<feature type="transmembrane region" description="Helical" evidence="6">
    <location>
        <begin position="21"/>
        <end position="41"/>
    </location>
</feature>